<feature type="domain" description="HhH-GPD" evidence="2">
    <location>
        <begin position="77"/>
        <end position="234"/>
    </location>
</feature>
<comment type="caution">
    <text evidence="3">The sequence shown here is derived from an EMBL/GenBank/DDBJ whole genome shotgun (WGS) entry which is preliminary data.</text>
</comment>
<dbReference type="PANTHER" id="PTHR47203:SF1">
    <property type="entry name" value="HYPOTHETICAL BASE EXCISION DNA REPAIR PROTEIN (EUROFUNG)"/>
    <property type="match status" value="1"/>
</dbReference>
<reference evidence="3" key="1">
    <citation type="submission" date="2020-01" db="EMBL/GenBank/DDBJ databases">
        <title>Genome sequence of Kobresia littledalei, the first chromosome-level genome in the family Cyperaceae.</title>
        <authorList>
            <person name="Qu G."/>
        </authorList>
    </citation>
    <scope>NUCLEOTIDE SEQUENCE</scope>
    <source>
        <strain evidence="3">C.B.Clarke</strain>
        <tissue evidence="3">Leaf</tissue>
    </source>
</reference>
<dbReference type="GO" id="GO:0006284">
    <property type="term" value="P:base-excision repair"/>
    <property type="evidence" value="ECO:0007669"/>
    <property type="project" value="InterPro"/>
</dbReference>
<dbReference type="Gene3D" id="1.10.1670.10">
    <property type="entry name" value="Helix-hairpin-Helix base-excision DNA repair enzymes (C-terminal)"/>
    <property type="match status" value="1"/>
</dbReference>
<accession>A0A833V8Z1</accession>
<sequence length="333" mass="37343">MPRKPNSKTKTQAIARNGSKDPYPQFDAPTPDQCLSVRDSLLSLHGFPKEFAEFRRIRHEPGLQSESVLDGLVITLLSQNTTDSSSRKAFERLKSAFPTWNQVLGSESDVLEDAIRCGGLARTKAGRIKSILKTLKEKKGDFCLEYLRGLSIDEVKTELSQFKGIGPKTVACVLMFYLQKNDFPVDTHVFQITKGIGWIPTTASRETAYLHLNRRIPNELKFDLNCLFVTHGKLCRSCKQQDNKTTDNSSALCPLVNYTNVNRQEFGGTSKLKSNISLNIRLGEMLCCFSEFCRKVFTNLGGTKMHIKKGGEEKRLKVQTTKAPAGLNLELFV</sequence>
<dbReference type="InterPro" id="IPR023170">
    <property type="entry name" value="HhH_base_excis_C"/>
</dbReference>
<evidence type="ECO:0000313" key="4">
    <source>
        <dbReference type="Proteomes" id="UP000623129"/>
    </source>
</evidence>
<dbReference type="AlphaFoldDB" id="A0A833V8Z1"/>
<dbReference type="SMART" id="SM00478">
    <property type="entry name" value="ENDO3c"/>
    <property type="match status" value="1"/>
</dbReference>
<dbReference type="SUPFAM" id="SSF48150">
    <property type="entry name" value="DNA-glycosylase"/>
    <property type="match status" value="1"/>
</dbReference>
<evidence type="ECO:0000313" key="3">
    <source>
        <dbReference type="EMBL" id="KAF3329126.1"/>
    </source>
</evidence>
<dbReference type="InterPro" id="IPR011257">
    <property type="entry name" value="DNA_glycosylase"/>
</dbReference>
<name>A0A833V8Z1_9POAL</name>
<keyword evidence="4" id="KW-1185">Reference proteome</keyword>
<dbReference type="EMBL" id="SWLB01000015">
    <property type="protein sequence ID" value="KAF3329126.1"/>
    <property type="molecule type" value="Genomic_DNA"/>
</dbReference>
<dbReference type="Gene3D" id="1.10.340.30">
    <property type="entry name" value="Hypothetical protein, domain 2"/>
    <property type="match status" value="1"/>
</dbReference>
<gene>
    <name evidence="3" type="ORF">FCM35_KLT06204</name>
</gene>
<dbReference type="Proteomes" id="UP000623129">
    <property type="component" value="Unassembled WGS sequence"/>
</dbReference>
<evidence type="ECO:0000259" key="2">
    <source>
        <dbReference type="SMART" id="SM00478"/>
    </source>
</evidence>
<dbReference type="PANTHER" id="PTHR47203">
    <property type="match status" value="1"/>
</dbReference>
<dbReference type="Pfam" id="PF00730">
    <property type="entry name" value="HhH-GPD"/>
    <property type="match status" value="1"/>
</dbReference>
<evidence type="ECO:0000256" key="1">
    <source>
        <dbReference type="SAM" id="MobiDB-lite"/>
    </source>
</evidence>
<dbReference type="OrthoDB" id="5607at2759"/>
<organism evidence="3 4">
    <name type="scientific">Carex littledalei</name>
    <dbReference type="NCBI Taxonomy" id="544730"/>
    <lineage>
        <taxon>Eukaryota</taxon>
        <taxon>Viridiplantae</taxon>
        <taxon>Streptophyta</taxon>
        <taxon>Embryophyta</taxon>
        <taxon>Tracheophyta</taxon>
        <taxon>Spermatophyta</taxon>
        <taxon>Magnoliopsida</taxon>
        <taxon>Liliopsida</taxon>
        <taxon>Poales</taxon>
        <taxon>Cyperaceae</taxon>
        <taxon>Cyperoideae</taxon>
        <taxon>Cariceae</taxon>
        <taxon>Carex</taxon>
        <taxon>Carex subgen. Euthyceras</taxon>
    </lineage>
</organism>
<dbReference type="GO" id="GO:0140097">
    <property type="term" value="F:catalytic activity, acting on DNA"/>
    <property type="evidence" value="ECO:0007669"/>
    <property type="project" value="UniProtKB-ARBA"/>
</dbReference>
<dbReference type="CDD" id="cd00056">
    <property type="entry name" value="ENDO3c"/>
    <property type="match status" value="1"/>
</dbReference>
<dbReference type="InterPro" id="IPR003265">
    <property type="entry name" value="HhH-GPD_domain"/>
</dbReference>
<dbReference type="GO" id="GO:0016787">
    <property type="term" value="F:hydrolase activity"/>
    <property type="evidence" value="ECO:0007669"/>
    <property type="project" value="UniProtKB-ARBA"/>
</dbReference>
<feature type="region of interest" description="Disordered" evidence="1">
    <location>
        <begin position="1"/>
        <end position="28"/>
    </location>
</feature>
<protein>
    <submittedName>
        <fullName evidence="3">Protein ROS1 isoform X1</fullName>
    </submittedName>
</protein>
<proteinExistence type="predicted"/>